<proteinExistence type="predicted"/>
<name>A0AAV1TCQ0_9STRA</name>
<dbReference type="InterPro" id="IPR017937">
    <property type="entry name" value="Thioredoxin_CS"/>
</dbReference>
<evidence type="ECO:0000313" key="4">
    <source>
        <dbReference type="Proteomes" id="UP001162060"/>
    </source>
</evidence>
<dbReference type="AlphaFoldDB" id="A0AAV1TCQ0"/>
<protein>
    <recommendedName>
        <fullName evidence="2">Thioredoxin domain-containing protein</fullName>
    </recommendedName>
</protein>
<feature type="region of interest" description="Disordered" evidence="1">
    <location>
        <begin position="197"/>
        <end position="220"/>
    </location>
</feature>
<evidence type="ECO:0000256" key="1">
    <source>
        <dbReference type="SAM" id="MobiDB-lite"/>
    </source>
</evidence>
<dbReference type="PANTHER" id="PTHR45815">
    <property type="entry name" value="PROTEIN DISULFIDE-ISOMERASE A6"/>
    <property type="match status" value="1"/>
</dbReference>
<dbReference type="EMBL" id="CAKLBY020000043">
    <property type="protein sequence ID" value="CAK7915422.1"/>
    <property type="molecule type" value="Genomic_DNA"/>
</dbReference>
<dbReference type="Proteomes" id="UP001162060">
    <property type="component" value="Unassembled WGS sequence"/>
</dbReference>
<dbReference type="PROSITE" id="PS51352">
    <property type="entry name" value="THIOREDOXIN_2"/>
    <property type="match status" value="2"/>
</dbReference>
<dbReference type="Pfam" id="PF00085">
    <property type="entry name" value="Thioredoxin"/>
    <property type="match status" value="2"/>
</dbReference>
<dbReference type="PROSITE" id="PS00194">
    <property type="entry name" value="THIOREDOXIN_1"/>
    <property type="match status" value="2"/>
</dbReference>
<feature type="compositionally biased region" description="Basic and acidic residues" evidence="1">
    <location>
        <begin position="197"/>
        <end position="211"/>
    </location>
</feature>
<dbReference type="InterPro" id="IPR036249">
    <property type="entry name" value="Thioredoxin-like_sf"/>
</dbReference>
<dbReference type="GO" id="GO:0034976">
    <property type="term" value="P:response to endoplasmic reticulum stress"/>
    <property type="evidence" value="ECO:0007669"/>
    <property type="project" value="TreeGrafter"/>
</dbReference>
<evidence type="ECO:0000259" key="2">
    <source>
        <dbReference type="PROSITE" id="PS51352"/>
    </source>
</evidence>
<gene>
    <name evidence="3" type="ORF">PM001_LOCUS5185</name>
</gene>
<dbReference type="GO" id="GO:0005788">
    <property type="term" value="C:endoplasmic reticulum lumen"/>
    <property type="evidence" value="ECO:0007669"/>
    <property type="project" value="TreeGrafter"/>
</dbReference>
<dbReference type="SUPFAM" id="SSF52833">
    <property type="entry name" value="Thioredoxin-like"/>
    <property type="match status" value="3"/>
</dbReference>
<accession>A0AAV1TCQ0</accession>
<feature type="domain" description="Thioredoxin" evidence="2">
    <location>
        <begin position="216"/>
        <end position="333"/>
    </location>
</feature>
<dbReference type="GO" id="GO:0015035">
    <property type="term" value="F:protein-disulfide reductase activity"/>
    <property type="evidence" value="ECO:0007669"/>
    <property type="project" value="TreeGrafter"/>
</dbReference>
<dbReference type="PANTHER" id="PTHR45815:SF3">
    <property type="entry name" value="PROTEIN DISULFIDE-ISOMERASE A6"/>
    <property type="match status" value="1"/>
</dbReference>
<dbReference type="PRINTS" id="PR00421">
    <property type="entry name" value="THIOREDOXIN"/>
</dbReference>
<dbReference type="Gene3D" id="3.40.30.10">
    <property type="entry name" value="Glutaredoxin"/>
    <property type="match status" value="3"/>
</dbReference>
<dbReference type="InterPro" id="IPR013766">
    <property type="entry name" value="Thioredoxin_domain"/>
</dbReference>
<dbReference type="CDD" id="cd03001">
    <property type="entry name" value="PDI_a_P5"/>
    <property type="match status" value="1"/>
</dbReference>
<evidence type="ECO:0000313" key="3">
    <source>
        <dbReference type="EMBL" id="CAK7915422.1"/>
    </source>
</evidence>
<sequence length="504" mass="55368">MIWPVKGSLSMIEVHRLPPLIGPSDFQQIAALHVALSSSRKTIGSFSHLPRTPQRAVRGMRLLSCIAVTSLLTPVRALYSEEDHVKILDDEDFRVQVQQDSGVWLVEFYAPWCGHCKELAPEYKKAAKALAGVVNVAAIDCQENEGFVQEFAVTGYPAIMIFGEDKTKPTLFDGDRTAKGIVEAALTASRRVVKARLDDGTEEKKRKSRSEAKKKRKASGKSSVVQLTDATFDGMVLNSGDVWLVEFYAPWCGHCKALAPEWEQAASNLKGSVKLGALEATVNEEKTTEYGIQGFPSIKVFGPNAMGPADAQDYTGERTASAITDFALTALETMGGGYQIKELVSEDAVADICNGRSSCVISVLPHITEGGKRARDGFIKTLEDAVKLVLGKPFKFGWMQGGDQPEFENRFELTFGYPSLVAINLDRKRYVVQRGAFTAEAISEFLQDVMQGRESTVGFDELPAIKTVEPWDGEDVQLDEIEEDDDDDDILSEILANAVKKEEL</sequence>
<organism evidence="3 4">
    <name type="scientific">Peronospora matthiolae</name>
    <dbReference type="NCBI Taxonomy" id="2874970"/>
    <lineage>
        <taxon>Eukaryota</taxon>
        <taxon>Sar</taxon>
        <taxon>Stramenopiles</taxon>
        <taxon>Oomycota</taxon>
        <taxon>Peronosporomycetes</taxon>
        <taxon>Peronosporales</taxon>
        <taxon>Peronosporaceae</taxon>
        <taxon>Peronospora</taxon>
    </lineage>
</organism>
<feature type="domain" description="Thioredoxin" evidence="2">
    <location>
        <begin position="67"/>
        <end position="191"/>
    </location>
</feature>
<comment type="caution">
    <text evidence="3">The sequence shown here is derived from an EMBL/GenBank/DDBJ whole genome shotgun (WGS) entry which is preliminary data.</text>
</comment>
<reference evidence="3" key="1">
    <citation type="submission" date="2024-01" db="EMBL/GenBank/DDBJ databases">
        <authorList>
            <person name="Webb A."/>
        </authorList>
    </citation>
    <scope>NUCLEOTIDE SEQUENCE</scope>
    <source>
        <strain evidence="3">Pm1</strain>
    </source>
</reference>